<dbReference type="EMBL" id="JBHSXQ010000001">
    <property type="protein sequence ID" value="MFC6904152.1"/>
    <property type="molecule type" value="Genomic_DNA"/>
</dbReference>
<feature type="transmembrane region" description="Helical" evidence="1">
    <location>
        <begin position="111"/>
        <end position="139"/>
    </location>
</feature>
<feature type="transmembrane region" description="Helical" evidence="1">
    <location>
        <begin position="20"/>
        <end position="43"/>
    </location>
</feature>
<feature type="transmembrane region" description="Helical" evidence="1">
    <location>
        <begin position="188"/>
        <end position="209"/>
    </location>
</feature>
<comment type="caution">
    <text evidence="2">The sequence shown here is derived from an EMBL/GenBank/DDBJ whole genome shotgun (WGS) entry which is preliminary data.</text>
</comment>
<keyword evidence="1" id="KW-0812">Transmembrane</keyword>
<dbReference type="Pfam" id="PF13197">
    <property type="entry name" value="DUF4013"/>
    <property type="match status" value="1"/>
</dbReference>
<dbReference type="RefSeq" id="WP_340602663.1">
    <property type="nucleotide sequence ID" value="NZ_JBBMXV010000001.1"/>
</dbReference>
<evidence type="ECO:0000313" key="3">
    <source>
        <dbReference type="Proteomes" id="UP001596312"/>
    </source>
</evidence>
<proteinExistence type="predicted"/>
<accession>A0ABD5UY62</accession>
<reference evidence="2 3" key="1">
    <citation type="journal article" date="2019" name="Int. J. Syst. Evol. Microbiol.">
        <title>The Global Catalogue of Microorganisms (GCM) 10K type strain sequencing project: providing services to taxonomists for standard genome sequencing and annotation.</title>
        <authorList>
            <consortium name="The Broad Institute Genomics Platform"/>
            <consortium name="The Broad Institute Genome Sequencing Center for Infectious Disease"/>
            <person name="Wu L."/>
            <person name="Ma J."/>
        </authorList>
    </citation>
    <scope>NUCLEOTIDE SEQUENCE [LARGE SCALE GENOMIC DNA]</scope>
    <source>
        <strain evidence="2 3">CGMCC 1.3240</strain>
    </source>
</reference>
<organism evidence="2 3">
    <name type="scientific">Halalkalicoccus tibetensis</name>
    <dbReference type="NCBI Taxonomy" id="175632"/>
    <lineage>
        <taxon>Archaea</taxon>
        <taxon>Methanobacteriati</taxon>
        <taxon>Methanobacteriota</taxon>
        <taxon>Stenosarchaea group</taxon>
        <taxon>Halobacteria</taxon>
        <taxon>Halobacteriales</taxon>
        <taxon>Halococcaceae</taxon>
        <taxon>Halalkalicoccus</taxon>
    </lineage>
</organism>
<gene>
    <name evidence="2" type="ORF">ACFQGH_02935</name>
</gene>
<feature type="transmembrane region" description="Helical" evidence="1">
    <location>
        <begin position="160"/>
        <end position="182"/>
    </location>
</feature>
<feature type="transmembrane region" description="Helical" evidence="1">
    <location>
        <begin position="76"/>
        <end position="99"/>
    </location>
</feature>
<name>A0ABD5UY62_9EURY</name>
<dbReference type="InterPro" id="IPR025098">
    <property type="entry name" value="DUF4013"/>
</dbReference>
<sequence length="233" mass="24189">MISEAVGYLKGSDDAVTTVILGAVMTLFAFLIVPLFAAMGYMVRVLDRTARGDGEPPVFEDWGELIVDGAKATAIAFVYALIPTAVLVAFVVSGGLLGASGSDLLGTIGGIGIFVGFVVWLALTLAVAYAVPAALANFAETRRLGAGFDWATMRRALADRAYATGWLTAFVIVVAGGVVGGLLNAVPVIGFIASAFVGFYTAVAAYYVIGHTWGELRHTPVTERPVVDGQPGI</sequence>
<evidence type="ECO:0000256" key="1">
    <source>
        <dbReference type="SAM" id="Phobius"/>
    </source>
</evidence>
<keyword evidence="1" id="KW-1133">Transmembrane helix</keyword>
<protein>
    <submittedName>
        <fullName evidence="2">DUF4013 domain-containing protein</fullName>
    </submittedName>
</protein>
<keyword evidence="3" id="KW-1185">Reference proteome</keyword>
<evidence type="ECO:0000313" key="2">
    <source>
        <dbReference type="EMBL" id="MFC6904152.1"/>
    </source>
</evidence>
<dbReference type="Proteomes" id="UP001596312">
    <property type="component" value="Unassembled WGS sequence"/>
</dbReference>
<dbReference type="AlphaFoldDB" id="A0ABD5UY62"/>
<keyword evidence="1" id="KW-0472">Membrane</keyword>